<evidence type="ECO:0000256" key="4">
    <source>
        <dbReference type="ARBA" id="ARBA00022827"/>
    </source>
</evidence>
<evidence type="ECO:0000256" key="6">
    <source>
        <dbReference type="ARBA" id="ARBA00023027"/>
    </source>
</evidence>
<dbReference type="GO" id="GO:0006103">
    <property type="term" value="P:2-oxoglutarate metabolic process"/>
    <property type="evidence" value="ECO:0007669"/>
    <property type="project" value="TreeGrafter"/>
</dbReference>
<proteinExistence type="inferred from homology"/>
<evidence type="ECO:0000313" key="17">
    <source>
        <dbReference type="Proteomes" id="UP000032679"/>
    </source>
</evidence>
<sequence length="461" mass="47624">MFDLLVIGGGPAGYVCAIRAAQNGLSVACVDRRPTLGGTCLNVGCIPSKALLHASERYAEATGGTLSKLGIACDGVRLDLPGMMAHKDRTVADTVRGVDYLFRKHHITRLTGSAAFDADGAVRVDGEVVAARHVAIATGSAPVSLPGLDIDEQQVVSSTGALALDKVPERLVVIGGGVIGLELGSVWQRLGSQVTVVEYADRIAAELDSGAVRLLQRSLQKQGIAFRLGHKVTGAERGADGVRLTAEPVGGGETVVLDCDVALVAIGRAPFVDGLGLDAIGIARDARGRIEVDAGFQTTRPGIFAIGDVIAGPMLAHKAEDDGIALADRLAGKPGHVDYDLVPSVIYTAPEVASVGATEDRLKADGTAYRVGQFPLTANARARAMLATEGFVKILACAETDRILGVHIVAPDAGDMIAEAALALSFRASAEDIGLLCHAHPTLSEAIREAALAVSGRALHV</sequence>
<evidence type="ECO:0000256" key="13">
    <source>
        <dbReference type="RuleBase" id="RU003692"/>
    </source>
</evidence>
<gene>
    <name evidence="16" type="ORF">Tasa_036_014</name>
</gene>
<feature type="binding site" evidence="11">
    <location>
        <position position="308"/>
    </location>
    <ligand>
        <name>FAD</name>
        <dbReference type="ChEBI" id="CHEBI:57692"/>
    </ligand>
</feature>
<reference evidence="16 17" key="1">
    <citation type="submission" date="2012-10" db="EMBL/GenBank/DDBJ databases">
        <title>Genome sequencing of Tanticharoenia sakaeratensis NBRC 103193.</title>
        <authorList>
            <person name="Azuma Y."/>
            <person name="Hadano H."/>
            <person name="Hirakawa H."/>
            <person name="Matsushita K."/>
        </authorList>
    </citation>
    <scope>NUCLEOTIDE SEQUENCE [LARGE SCALE GENOMIC DNA]</scope>
    <source>
        <strain evidence="16 17">NBRC 103193</strain>
    </source>
</reference>
<dbReference type="Gene3D" id="3.50.50.60">
    <property type="entry name" value="FAD/NAD(P)-binding domain"/>
    <property type="match status" value="2"/>
</dbReference>
<feature type="binding site" evidence="11">
    <location>
        <position position="49"/>
    </location>
    <ligand>
        <name>FAD</name>
        <dbReference type="ChEBI" id="CHEBI:57692"/>
    </ligand>
</feature>
<accession>A0A0D6MNH3</accession>
<dbReference type="InterPro" id="IPR006258">
    <property type="entry name" value="Lipoamide_DH"/>
</dbReference>
<feature type="binding site" evidence="11">
    <location>
        <begin position="314"/>
        <end position="317"/>
    </location>
    <ligand>
        <name>FAD</name>
        <dbReference type="ChEBI" id="CHEBI:57692"/>
    </ligand>
</feature>
<dbReference type="Proteomes" id="UP000032679">
    <property type="component" value="Unassembled WGS sequence"/>
</dbReference>
<protein>
    <recommendedName>
        <fullName evidence="2 13">Dihydrolipoyl dehydrogenase</fullName>
        <ecNumber evidence="2 13">1.8.1.4</ecNumber>
    </recommendedName>
</protein>
<name>A0A0D6MNH3_9PROT</name>
<comment type="miscellaneous">
    <text evidence="13">The active site is a redox-active disulfide bond.</text>
</comment>
<evidence type="ECO:0000313" key="16">
    <source>
        <dbReference type="EMBL" id="GAN54996.1"/>
    </source>
</evidence>
<keyword evidence="17" id="KW-1185">Reference proteome</keyword>
<dbReference type="PANTHER" id="PTHR22912:SF151">
    <property type="entry name" value="DIHYDROLIPOYL DEHYDROGENASE, MITOCHONDRIAL"/>
    <property type="match status" value="1"/>
</dbReference>
<evidence type="ECO:0000256" key="9">
    <source>
        <dbReference type="ARBA" id="ARBA00049187"/>
    </source>
</evidence>
<evidence type="ECO:0000256" key="11">
    <source>
        <dbReference type="PIRSR" id="PIRSR000350-3"/>
    </source>
</evidence>
<comment type="similarity">
    <text evidence="1 13">Belongs to the class-I pyridine nucleotide-disulfide oxidoreductase family.</text>
</comment>
<evidence type="ECO:0000256" key="7">
    <source>
        <dbReference type="ARBA" id="ARBA00023157"/>
    </source>
</evidence>
<evidence type="ECO:0000256" key="3">
    <source>
        <dbReference type="ARBA" id="ARBA00022630"/>
    </source>
</evidence>
<evidence type="ECO:0000256" key="12">
    <source>
        <dbReference type="PIRSR" id="PIRSR000350-4"/>
    </source>
</evidence>
<dbReference type="PROSITE" id="PS00076">
    <property type="entry name" value="PYRIDINE_REDOX_1"/>
    <property type="match status" value="1"/>
</dbReference>
<dbReference type="EC" id="1.8.1.4" evidence="2 13"/>
<comment type="caution">
    <text evidence="16">The sequence shown here is derived from an EMBL/GenBank/DDBJ whole genome shotgun (WGS) entry which is preliminary data.</text>
</comment>
<dbReference type="InterPro" id="IPR016156">
    <property type="entry name" value="FAD/NAD-linked_Rdtase_dimer_sf"/>
</dbReference>
<dbReference type="GO" id="GO:0050660">
    <property type="term" value="F:flavin adenine dinucleotide binding"/>
    <property type="evidence" value="ECO:0007669"/>
    <property type="project" value="InterPro"/>
</dbReference>
<dbReference type="InterPro" id="IPR012999">
    <property type="entry name" value="Pyr_OxRdtase_I_AS"/>
</dbReference>
<dbReference type="Gene3D" id="3.30.390.30">
    <property type="match status" value="1"/>
</dbReference>
<evidence type="ECO:0000259" key="14">
    <source>
        <dbReference type="Pfam" id="PF02852"/>
    </source>
</evidence>
<dbReference type="OrthoDB" id="9764616at2"/>
<dbReference type="PRINTS" id="PR00368">
    <property type="entry name" value="FADPNR"/>
</dbReference>
<dbReference type="InterPro" id="IPR004099">
    <property type="entry name" value="Pyr_nucl-diS_OxRdtase_dimer"/>
</dbReference>
<keyword evidence="7" id="KW-1015">Disulfide bond</keyword>
<keyword evidence="6 11" id="KW-0520">NAD</keyword>
<feature type="binding site" evidence="11">
    <location>
        <begin position="175"/>
        <end position="182"/>
    </location>
    <ligand>
        <name>NAD(+)</name>
        <dbReference type="ChEBI" id="CHEBI:57540"/>
    </ligand>
</feature>
<dbReference type="SUPFAM" id="SSF51905">
    <property type="entry name" value="FAD/NAD(P)-binding domain"/>
    <property type="match status" value="1"/>
</dbReference>
<dbReference type="InterPro" id="IPR001100">
    <property type="entry name" value="Pyr_nuc-diS_OxRdtase"/>
</dbReference>
<dbReference type="AlphaFoldDB" id="A0A0D6MNH3"/>
<dbReference type="STRING" id="1231623.Tasa_036_014"/>
<feature type="binding site" evidence="11">
    <location>
        <begin position="138"/>
        <end position="140"/>
    </location>
    <ligand>
        <name>FAD</name>
        <dbReference type="ChEBI" id="CHEBI:57692"/>
    </ligand>
</feature>
<feature type="binding site" evidence="11">
    <location>
        <position position="267"/>
    </location>
    <ligand>
        <name>NAD(+)</name>
        <dbReference type="ChEBI" id="CHEBI:57540"/>
    </ligand>
</feature>
<keyword evidence="3 13" id="KW-0285">Flavoprotein</keyword>
<dbReference type="Pfam" id="PF02852">
    <property type="entry name" value="Pyr_redox_dim"/>
    <property type="match status" value="1"/>
</dbReference>
<keyword evidence="8 13" id="KW-0676">Redox-active center</keyword>
<feature type="binding site" evidence="11">
    <location>
        <position position="198"/>
    </location>
    <ligand>
        <name>NAD(+)</name>
        <dbReference type="ChEBI" id="CHEBI:57540"/>
    </ligand>
</feature>
<feature type="domain" description="FAD/NAD(P)-binding" evidence="15">
    <location>
        <begin position="2"/>
        <end position="323"/>
    </location>
</feature>
<keyword evidence="5 13" id="KW-0560">Oxidoreductase</keyword>
<feature type="domain" description="Pyridine nucleotide-disulphide oxidoreductase dimerisation" evidence="14">
    <location>
        <begin position="342"/>
        <end position="451"/>
    </location>
</feature>
<evidence type="ECO:0000256" key="8">
    <source>
        <dbReference type="ARBA" id="ARBA00023284"/>
    </source>
</evidence>
<dbReference type="InterPro" id="IPR050151">
    <property type="entry name" value="Class-I_Pyr_Nuc-Dis_Oxidored"/>
</dbReference>
<evidence type="ECO:0000256" key="1">
    <source>
        <dbReference type="ARBA" id="ARBA00007532"/>
    </source>
</evidence>
<evidence type="ECO:0000259" key="15">
    <source>
        <dbReference type="Pfam" id="PF07992"/>
    </source>
</evidence>
<dbReference type="GO" id="GO:0005737">
    <property type="term" value="C:cytoplasm"/>
    <property type="evidence" value="ECO:0007669"/>
    <property type="project" value="UniProtKB-ARBA"/>
</dbReference>
<dbReference type="PIRSF" id="PIRSF000350">
    <property type="entry name" value="Mercury_reductase_MerA"/>
    <property type="match status" value="1"/>
</dbReference>
<dbReference type="SUPFAM" id="SSF55424">
    <property type="entry name" value="FAD/NAD-linked reductases, dimerisation (C-terminal) domain"/>
    <property type="match status" value="1"/>
</dbReference>
<dbReference type="InterPro" id="IPR036188">
    <property type="entry name" value="FAD/NAD-bd_sf"/>
</dbReference>
<dbReference type="NCBIfam" id="TIGR01350">
    <property type="entry name" value="lipoamide_DH"/>
    <property type="match status" value="1"/>
</dbReference>
<evidence type="ECO:0000256" key="10">
    <source>
        <dbReference type="PIRSR" id="PIRSR000350-2"/>
    </source>
</evidence>
<keyword evidence="11" id="KW-0547">Nucleotide-binding</keyword>
<comment type="cofactor">
    <cofactor evidence="11 13">
        <name>FAD</name>
        <dbReference type="ChEBI" id="CHEBI:57692"/>
    </cofactor>
    <text evidence="11 13">Binds 1 FAD per subunit.</text>
</comment>
<dbReference type="InterPro" id="IPR023753">
    <property type="entry name" value="FAD/NAD-binding_dom"/>
</dbReference>
<dbReference type="RefSeq" id="WP_048849776.1">
    <property type="nucleotide sequence ID" value="NZ_BALE01000036.1"/>
</dbReference>
<feature type="disulfide bond" description="Redox-active" evidence="12">
    <location>
        <begin position="40"/>
        <end position="45"/>
    </location>
</feature>
<dbReference type="EMBL" id="BALE01000036">
    <property type="protein sequence ID" value="GAN54996.1"/>
    <property type="molecule type" value="Genomic_DNA"/>
</dbReference>
<dbReference type="PRINTS" id="PR00411">
    <property type="entry name" value="PNDRDTASEI"/>
</dbReference>
<dbReference type="GO" id="GO:0004148">
    <property type="term" value="F:dihydrolipoyl dehydrogenase (NADH) activity"/>
    <property type="evidence" value="ECO:0007669"/>
    <property type="project" value="UniProtKB-EC"/>
</dbReference>
<dbReference type="Pfam" id="PF07992">
    <property type="entry name" value="Pyr_redox_2"/>
    <property type="match status" value="1"/>
</dbReference>
<organism evidence="16 17">
    <name type="scientific">Tanticharoenia sakaeratensis NBRC 103193</name>
    <dbReference type="NCBI Taxonomy" id="1231623"/>
    <lineage>
        <taxon>Bacteria</taxon>
        <taxon>Pseudomonadati</taxon>
        <taxon>Pseudomonadota</taxon>
        <taxon>Alphaproteobacteria</taxon>
        <taxon>Acetobacterales</taxon>
        <taxon>Acetobacteraceae</taxon>
        <taxon>Tanticharoenia</taxon>
    </lineage>
</organism>
<feature type="active site" description="Proton acceptor" evidence="10">
    <location>
        <position position="440"/>
    </location>
</feature>
<dbReference type="FunFam" id="3.30.390.30:FF:000001">
    <property type="entry name" value="Dihydrolipoyl dehydrogenase"/>
    <property type="match status" value="1"/>
</dbReference>
<keyword evidence="4 11" id="KW-0274">FAD</keyword>
<evidence type="ECO:0000256" key="5">
    <source>
        <dbReference type="ARBA" id="ARBA00023002"/>
    </source>
</evidence>
<dbReference type="PANTHER" id="PTHR22912">
    <property type="entry name" value="DISULFIDE OXIDOREDUCTASE"/>
    <property type="match status" value="1"/>
</dbReference>
<comment type="catalytic activity">
    <reaction evidence="9 13">
        <text>N(6)-[(R)-dihydrolipoyl]-L-lysyl-[protein] + NAD(+) = N(6)-[(R)-lipoyl]-L-lysyl-[protein] + NADH + H(+)</text>
        <dbReference type="Rhea" id="RHEA:15045"/>
        <dbReference type="Rhea" id="RHEA-COMP:10474"/>
        <dbReference type="Rhea" id="RHEA-COMP:10475"/>
        <dbReference type="ChEBI" id="CHEBI:15378"/>
        <dbReference type="ChEBI" id="CHEBI:57540"/>
        <dbReference type="ChEBI" id="CHEBI:57945"/>
        <dbReference type="ChEBI" id="CHEBI:83099"/>
        <dbReference type="ChEBI" id="CHEBI:83100"/>
        <dbReference type="EC" id="1.8.1.4"/>
    </reaction>
</comment>
<evidence type="ECO:0000256" key="2">
    <source>
        <dbReference type="ARBA" id="ARBA00012608"/>
    </source>
</evidence>